<proteinExistence type="predicted"/>
<gene>
    <name evidence="3" type="ORF">EJ06DRAFT_531040</name>
</gene>
<evidence type="ECO:0000256" key="2">
    <source>
        <dbReference type="SAM" id="MobiDB-lite"/>
    </source>
</evidence>
<feature type="region of interest" description="Disordered" evidence="2">
    <location>
        <begin position="38"/>
        <end position="61"/>
    </location>
</feature>
<evidence type="ECO:0000256" key="1">
    <source>
        <dbReference type="SAM" id="Coils"/>
    </source>
</evidence>
<keyword evidence="4" id="KW-1185">Reference proteome</keyword>
<accession>A0A6G1HUG1</accession>
<protein>
    <submittedName>
        <fullName evidence="3">Uncharacterized protein</fullName>
    </submittedName>
</protein>
<keyword evidence="1" id="KW-0175">Coiled coil</keyword>
<dbReference type="AlphaFoldDB" id="A0A6G1HUG1"/>
<feature type="region of interest" description="Disordered" evidence="2">
    <location>
        <begin position="308"/>
        <end position="345"/>
    </location>
</feature>
<dbReference type="EMBL" id="ML996697">
    <property type="protein sequence ID" value="KAF2399506.1"/>
    <property type="molecule type" value="Genomic_DNA"/>
</dbReference>
<evidence type="ECO:0000313" key="4">
    <source>
        <dbReference type="Proteomes" id="UP000799640"/>
    </source>
</evidence>
<feature type="coiled-coil region" evidence="1">
    <location>
        <begin position="410"/>
        <end position="439"/>
    </location>
</feature>
<organism evidence="3 4">
    <name type="scientific">Trichodelitschia bisporula</name>
    <dbReference type="NCBI Taxonomy" id="703511"/>
    <lineage>
        <taxon>Eukaryota</taxon>
        <taxon>Fungi</taxon>
        <taxon>Dikarya</taxon>
        <taxon>Ascomycota</taxon>
        <taxon>Pezizomycotina</taxon>
        <taxon>Dothideomycetes</taxon>
        <taxon>Dothideomycetes incertae sedis</taxon>
        <taxon>Phaeotrichales</taxon>
        <taxon>Phaeotrichaceae</taxon>
        <taxon>Trichodelitschia</taxon>
    </lineage>
</organism>
<evidence type="ECO:0000313" key="3">
    <source>
        <dbReference type="EMBL" id="KAF2399506.1"/>
    </source>
</evidence>
<name>A0A6G1HUG1_9PEZI</name>
<reference evidence="3" key="1">
    <citation type="journal article" date="2020" name="Stud. Mycol.">
        <title>101 Dothideomycetes genomes: a test case for predicting lifestyles and emergence of pathogens.</title>
        <authorList>
            <person name="Haridas S."/>
            <person name="Albert R."/>
            <person name="Binder M."/>
            <person name="Bloem J."/>
            <person name="Labutti K."/>
            <person name="Salamov A."/>
            <person name="Andreopoulos B."/>
            <person name="Baker S."/>
            <person name="Barry K."/>
            <person name="Bills G."/>
            <person name="Bluhm B."/>
            <person name="Cannon C."/>
            <person name="Castanera R."/>
            <person name="Culley D."/>
            <person name="Daum C."/>
            <person name="Ezra D."/>
            <person name="Gonzalez J."/>
            <person name="Henrissat B."/>
            <person name="Kuo A."/>
            <person name="Liang C."/>
            <person name="Lipzen A."/>
            <person name="Lutzoni F."/>
            <person name="Magnuson J."/>
            <person name="Mondo S."/>
            <person name="Nolan M."/>
            <person name="Ohm R."/>
            <person name="Pangilinan J."/>
            <person name="Park H.-J."/>
            <person name="Ramirez L."/>
            <person name="Alfaro M."/>
            <person name="Sun H."/>
            <person name="Tritt A."/>
            <person name="Yoshinaga Y."/>
            <person name="Zwiers L.-H."/>
            <person name="Turgeon B."/>
            <person name="Goodwin S."/>
            <person name="Spatafora J."/>
            <person name="Crous P."/>
            <person name="Grigoriev I."/>
        </authorList>
    </citation>
    <scope>NUCLEOTIDE SEQUENCE</scope>
    <source>
        <strain evidence="3">CBS 262.69</strain>
    </source>
</reference>
<dbReference type="Proteomes" id="UP000799640">
    <property type="component" value="Unassembled WGS sequence"/>
</dbReference>
<sequence>MVFPSLWRPLNMNEFEMLDLNDPGSRPYTGEFLIPTATNTDSAQADVPSASDPEWTSSDQCEEPEHRSSYIACNARNCTSLLHPRRVVCEACVTNTQTQLKGQEGEIYDQGAWRGICDACTQDQLARSPDNVCGNATACECPVIKNALGQKENWLCSDCQYIALRVMADRIRKHRNLEREVARDRAICACCHRDWSPGASKALATMCLGCKVVVLPGTEARRKSLTSHARVRFPPPRESRINPFNCLPVPSWPIWLVLISLVMYLLGIGAGSDERTPVFHPMDPINLVPTSTPASDSVIISIRTSTFGRSESQRAPGREPGFGDRPTTPAETGAMPKPPPRPTSTSLFGYIRTITLFRPEALTVSCQGSVEYAVNLPEEMPAPGDAWNPTVVLAQGNAEAEADGKLQQAVRSMELQVQKDQERSKEQELQKKFHEAMERAKHIASDSAERMERVEQLGREVKGDLERIELKAQNGRGGLTTPHYTSSKQIGAKWTRVLSRGI</sequence>